<evidence type="ECO:0000256" key="1">
    <source>
        <dbReference type="SAM" id="MobiDB-lite"/>
    </source>
</evidence>
<dbReference type="AlphaFoldDB" id="A0A6A5TSV6"/>
<evidence type="ECO:0000313" key="3">
    <source>
        <dbReference type="Proteomes" id="UP000800035"/>
    </source>
</evidence>
<feature type="region of interest" description="Disordered" evidence="1">
    <location>
        <begin position="71"/>
        <end position="111"/>
    </location>
</feature>
<sequence>MPRPPRCPRSRQPLLSNPQHILVKELPLQLEDKISAGSEWRACTCPTQRQMSAAGEWRAFAWAQRQFTAGKGLGNATGSEGDPERHRGVRGSVSQSEVRGARKAREERKTRTVHQPCGDACRCMQAGRGTTDPCHAEQGHDRLHPWRAALLRCLSALLKLSTSPAPVLHNLPSVGLSANFSNSS</sequence>
<protein>
    <submittedName>
        <fullName evidence="2">Uncharacterized protein</fullName>
    </submittedName>
</protein>
<dbReference type="EMBL" id="ML976994">
    <property type="protein sequence ID" value="KAF1955488.1"/>
    <property type="molecule type" value="Genomic_DNA"/>
</dbReference>
<proteinExistence type="predicted"/>
<dbReference type="Proteomes" id="UP000800035">
    <property type="component" value="Unassembled WGS sequence"/>
</dbReference>
<gene>
    <name evidence="2" type="ORF">CC80DRAFT_85767</name>
</gene>
<accession>A0A6A5TSV6</accession>
<feature type="compositionally biased region" description="Basic and acidic residues" evidence="1">
    <location>
        <begin position="99"/>
        <end position="110"/>
    </location>
</feature>
<evidence type="ECO:0000313" key="2">
    <source>
        <dbReference type="EMBL" id="KAF1955488.1"/>
    </source>
</evidence>
<reference evidence="2" key="1">
    <citation type="journal article" date="2020" name="Stud. Mycol.">
        <title>101 Dothideomycetes genomes: a test case for predicting lifestyles and emergence of pathogens.</title>
        <authorList>
            <person name="Haridas S."/>
            <person name="Albert R."/>
            <person name="Binder M."/>
            <person name="Bloem J."/>
            <person name="Labutti K."/>
            <person name="Salamov A."/>
            <person name="Andreopoulos B."/>
            <person name="Baker S."/>
            <person name="Barry K."/>
            <person name="Bills G."/>
            <person name="Bluhm B."/>
            <person name="Cannon C."/>
            <person name="Castanera R."/>
            <person name="Culley D."/>
            <person name="Daum C."/>
            <person name="Ezra D."/>
            <person name="Gonzalez J."/>
            <person name="Henrissat B."/>
            <person name="Kuo A."/>
            <person name="Liang C."/>
            <person name="Lipzen A."/>
            <person name="Lutzoni F."/>
            <person name="Magnuson J."/>
            <person name="Mondo S."/>
            <person name="Nolan M."/>
            <person name="Ohm R."/>
            <person name="Pangilinan J."/>
            <person name="Park H.-J."/>
            <person name="Ramirez L."/>
            <person name="Alfaro M."/>
            <person name="Sun H."/>
            <person name="Tritt A."/>
            <person name="Yoshinaga Y."/>
            <person name="Zwiers L.-H."/>
            <person name="Turgeon B."/>
            <person name="Goodwin S."/>
            <person name="Spatafora J."/>
            <person name="Crous P."/>
            <person name="Grigoriev I."/>
        </authorList>
    </citation>
    <scope>NUCLEOTIDE SEQUENCE</scope>
    <source>
        <strain evidence="2">CBS 675.92</strain>
    </source>
</reference>
<name>A0A6A5TSV6_9PLEO</name>
<keyword evidence="3" id="KW-1185">Reference proteome</keyword>
<organism evidence="2 3">
    <name type="scientific">Byssothecium circinans</name>
    <dbReference type="NCBI Taxonomy" id="147558"/>
    <lineage>
        <taxon>Eukaryota</taxon>
        <taxon>Fungi</taxon>
        <taxon>Dikarya</taxon>
        <taxon>Ascomycota</taxon>
        <taxon>Pezizomycotina</taxon>
        <taxon>Dothideomycetes</taxon>
        <taxon>Pleosporomycetidae</taxon>
        <taxon>Pleosporales</taxon>
        <taxon>Massarineae</taxon>
        <taxon>Massarinaceae</taxon>
        <taxon>Byssothecium</taxon>
    </lineage>
</organism>